<comment type="caution">
    <text evidence="2">The sequence shown here is derived from an EMBL/GenBank/DDBJ whole genome shotgun (WGS) entry which is preliminary data.</text>
</comment>
<feature type="transmembrane region" description="Helical" evidence="1">
    <location>
        <begin position="6"/>
        <end position="24"/>
    </location>
</feature>
<gene>
    <name evidence="2" type="ORF">OPHB3_2578</name>
</gene>
<dbReference type="RefSeq" id="WP_058950573.1">
    <property type="nucleotide sequence ID" value="NZ_BBXV01000030.1"/>
</dbReference>
<reference evidence="2 3" key="2">
    <citation type="journal article" date="2016" name="Genome Announc.">
        <title>Draft Genome Sequence of Oceanobacillus picturae Heshi-B3, Isolated from Fermented Rice Bran in a Traditional Japanese Seafood Dish.</title>
        <authorList>
            <person name="Akuzawa S."/>
            <person name="Nagaoka J."/>
            <person name="Kanekatsu M."/>
            <person name="Kanesaki Y."/>
            <person name="Suzuki T."/>
        </authorList>
    </citation>
    <scope>NUCLEOTIDE SEQUENCE [LARGE SCALE GENOMIC DNA]</scope>
    <source>
        <strain evidence="2 3">Heshi-B3</strain>
    </source>
</reference>
<evidence type="ECO:0000313" key="3">
    <source>
        <dbReference type="Proteomes" id="UP000052946"/>
    </source>
</evidence>
<dbReference type="OrthoDB" id="2474051at2"/>
<dbReference type="Proteomes" id="UP000052946">
    <property type="component" value="Unassembled WGS sequence"/>
</dbReference>
<dbReference type="EMBL" id="BBXV01000030">
    <property type="protein sequence ID" value="GAQ18637.1"/>
    <property type="molecule type" value="Genomic_DNA"/>
</dbReference>
<reference evidence="3" key="1">
    <citation type="submission" date="2015-07" db="EMBL/GenBank/DDBJ databases">
        <title>Draft Genome Sequence of Oceanobacillus picturae Heshi-B3 that Was Isolated from Fermented Rice Bran with Aging Salted Mackerel, Which Was Named Heshiko as Traditional Fermented Seafood in Japan.</title>
        <authorList>
            <person name="Akuzawa S."/>
            <person name="Nakagawa J."/>
            <person name="Kanekatsu T."/>
            <person name="Kanesaki Y."/>
            <person name="Suzuki T."/>
        </authorList>
    </citation>
    <scope>NUCLEOTIDE SEQUENCE [LARGE SCALE GENOMIC DNA]</scope>
    <source>
        <strain evidence="3">Heshi-B3</strain>
    </source>
</reference>
<name>A0A0U9I0G0_9BACI</name>
<evidence type="ECO:0000256" key="1">
    <source>
        <dbReference type="SAM" id="Phobius"/>
    </source>
</evidence>
<proteinExistence type="predicted"/>
<accession>A0A0U9I0G0</accession>
<evidence type="ECO:0000313" key="2">
    <source>
        <dbReference type="EMBL" id="GAQ18637.1"/>
    </source>
</evidence>
<sequence>MLIVGVLLIPLFLISLYIIFKFTWGKEGKGERGEEILNKSNRVTVPILPIGWLLLEIAHSIFDISYSLYRDSLWVLVLINFIVHGLAIYFYKNNKHQANE</sequence>
<keyword evidence="1" id="KW-0472">Membrane</keyword>
<keyword evidence="1" id="KW-0812">Transmembrane</keyword>
<dbReference type="AlphaFoldDB" id="A0A0U9I0G0"/>
<feature type="transmembrane region" description="Helical" evidence="1">
    <location>
        <begin position="72"/>
        <end position="91"/>
    </location>
</feature>
<organism evidence="2 3">
    <name type="scientific">Oceanobacillus picturae</name>
    <dbReference type="NCBI Taxonomy" id="171693"/>
    <lineage>
        <taxon>Bacteria</taxon>
        <taxon>Bacillati</taxon>
        <taxon>Bacillota</taxon>
        <taxon>Bacilli</taxon>
        <taxon>Bacillales</taxon>
        <taxon>Bacillaceae</taxon>
        <taxon>Oceanobacillus</taxon>
    </lineage>
</organism>
<protein>
    <submittedName>
        <fullName evidence="2">YkoY family integral membrane protein</fullName>
    </submittedName>
</protein>
<keyword evidence="1" id="KW-1133">Transmembrane helix</keyword>